<dbReference type="InterPro" id="IPR003599">
    <property type="entry name" value="Ig_sub"/>
</dbReference>
<evidence type="ECO:0000313" key="11">
    <source>
        <dbReference type="Proteomes" id="UP000318571"/>
    </source>
</evidence>
<evidence type="ECO:0000256" key="4">
    <source>
        <dbReference type="ARBA" id="ARBA00023157"/>
    </source>
</evidence>
<keyword evidence="4" id="KW-1015">Disulfide bond</keyword>
<accession>A0A553P7B3</accession>
<keyword evidence="7" id="KW-0812">Transmembrane</keyword>
<evidence type="ECO:0000259" key="9">
    <source>
        <dbReference type="PROSITE" id="PS50835"/>
    </source>
</evidence>
<feature type="compositionally biased region" description="Low complexity" evidence="6">
    <location>
        <begin position="548"/>
        <end position="565"/>
    </location>
</feature>
<dbReference type="PANTHER" id="PTHR24366">
    <property type="entry name" value="IG(IMMUNOGLOBULIN) AND LRR(LEUCINE RICH REPEAT) DOMAINS"/>
    <property type="match status" value="1"/>
</dbReference>
<keyword evidence="1" id="KW-0433">Leucine-rich repeat</keyword>
<feature type="region of interest" description="Disordered" evidence="6">
    <location>
        <begin position="793"/>
        <end position="833"/>
    </location>
</feature>
<dbReference type="InterPro" id="IPR036179">
    <property type="entry name" value="Ig-like_dom_sf"/>
</dbReference>
<dbReference type="SUPFAM" id="SSF48726">
    <property type="entry name" value="Immunoglobulin"/>
    <property type="match status" value="1"/>
</dbReference>
<evidence type="ECO:0000313" key="10">
    <source>
        <dbReference type="EMBL" id="TRY73569.1"/>
    </source>
</evidence>
<dbReference type="STRING" id="6832.A0A553P7B3"/>
<proteinExistence type="predicted"/>
<dbReference type="SMART" id="SM00082">
    <property type="entry name" value="LRRCT"/>
    <property type="match status" value="1"/>
</dbReference>
<dbReference type="PANTHER" id="PTHR24366:SF140">
    <property type="entry name" value="IP22191P"/>
    <property type="match status" value="1"/>
</dbReference>
<dbReference type="Pfam" id="PF07679">
    <property type="entry name" value="I-set"/>
    <property type="match status" value="1"/>
</dbReference>
<dbReference type="InterPro" id="IPR003598">
    <property type="entry name" value="Ig_sub2"/>
</dbReference>
<dbReference type="Pfam" id="PF00560">
    <property type="entry name" value="LRR_1"/>
    <property type="match status" value="1"/>
</dbReference>
<name>A0A553P7B3_TIGCA</name>
<feature type="compositionally biased region" description="Basic and acidic residues" evidence="6">
    <location>
        <begin position="902"/>
        <end position="912"/>
    </location>
</feature>
<feature type="compositionally biased region" description="Polar residues" evidence="6">
    <location>
        <begin position="795"/>
        <end position="810"/>
    </location>
</feature>
<comment type="caution">
    <text evidence="10">The sequence shown here is derived from an EMBL/GenBank/DDBJ whole genome shotgun (WGS) entry which is preliminary data.</text>
</comment>
<dbReference type="OMA" id="THNGFMT"/>
<keyword evidence="3" id="KW-0677">Repeat</keyword>
<dbReference type="InterPro" id="IPR001611">
    <property type="entry name" value="Leu-rich_rpt"/>
</dbReference>
<dbReference type="InterPro" id="IPR013098">
    <property type="entry name" value="Ig_I-set"/>
</dbReference>
<dbReference type="InterPro" id="IPR013783">
    <property type="entry name" value="Ig-like_fold"/>
</dbReference>
<dbReference type="PROSITE" id="PS50835">
    <property type="entry name" value="IG_LIKE"/>
    <property type="match status" value="1"/>
</dbReference>
<sequence length="1014" mass="111661">MMTLWLASLLLTATVASGFLSGEGCQGVPQCECKWSEGKRMADCSRRGFTRIPDGLPESIQTLVLDGNPLRKLEGDGFKSVGLLNLQTLSLKGCYLHYVNENAFRDLTILTHVDLSNNNITQVFPKTFDGNNGLKTLKLAHNFIEALQSYQFPPLRALKTIDLSYNALTKIDPSSFHNLDDSVETVMVNDNRLTFLQPKVFLPLTSLKSLKIHNNPWTCDCELKSFRDWSVDKKLYSRPTACNEPSRLNGKMWDEIQAAEFACKPHLEIPYPRVFGAPGVDATLACKIKGSPVPQGRWVVDGRIVNNNTHPEPFASQMWILKEERITSDGVSRWYNLTITNPASEDLGKYLCVAENNGGVMEKTVILTFEDPATFSAGIPLTSEQLTIVIGVSVALVLLFVLVLIVCCCCFCKGQKKKALKNNRMGNGAERNGFVNGSDSQKLLPNGHGNLTNPQMMAGNHNHHLNNHHLLHHQHHQRLQQEQQQHHAQHPQHPQHPRHLNNDYHGLPSTEMMHDVSSGYVPGEKYHHEGIEMQDLRAPSVISNTKQSTGSSSDGGRTTSISRSSFAGDGDVSQYPDLLDHHRYNTLMLPPHSVSPSTSGSGSTVPDHSRLAVMHQLNPANLMLTPQQQHQLASQLGASPFQRSGTLPLPHHHPHHPRSVSCDHTNANPLPHLYMPPVVHHHHHHPNQVQTRPGYVTLPRRPRQSWSVPRDTPSPHLVRFDREPIYDGIGPRTSVDGSSRLSLNKTPTTPNGAHHNGTVRTPLPSSTSFYAPIKEVQECPPTPKVQQARMAPNLPKSTPNILNLNNSESSGAPLKQYRAPNAGSEMANSSSEATLMEENISGYCEPFGKALKPKNENRNSITSAESELDLVVPKASGESSEDLNASGTSSSSHHHHHQNGTHKNDSLNDKSRVMPPDSSNSGPKSSTPLRVNGVNGHHHQHQNDASLIPNGDVLSPGFPDRNNKKSNGAPMTLPKPKVKPVPPPKPKKSFHGDNDSSMAPLISFQDEGMDGSEV</sequence>
<feature type="compositionally biased region" description="Polar residues" evidence="6">
    <location>
        <begin position="917"/>
        <end position="929"/>
    </location>
</feature>
<feature type="region of interest" description="Disordered" evidence="6">
    <location>
        <begin position="640"/>
        <end position="661"/>
    </location>
</feature>
<dbReference type="SUPFAM" id="SSF52058">
    <property type="entry name" value="L domain-like"/>
    <property type="match status" value="1"/>
</dbReference>
<evidence type="ECO:0000256" key="2">
    <source>
        <dbReference type="ARBA" id="ARBA00022729"/>
    </source>
</evidence>
<dbReference type="AlphaFoldDB" id="A0A553P7B3"/>
<feature type="domain" description="Ig-like" evidence="9">
    <location>
        <begin position="265"/>
        <end position="368"/>
    </location>
</feature>
<protein>
    <recommendedName>
        <fullName evidence="9">Ig-like domain-containing protein</fullName>
    </recommendedName>
</protein>
<dbReference type="Pfam" id="PF13855">
    <property type="entry name" value="LRR_8"/>
    <property type="match status" value="1"/>
</dbReference>
<dbReference type="SMART" id="SM00409">
    <property type="entry name" value="IG"/>
    <property type="match status" value="1"/>
</dbReference>
<evidence type="ECO:0000256" key="6">
    <source>
        <dbReference type="SAM" id="MobiDB-lite"/>
    </source>
</evidence>
<dbReference type="CDD" id="cd00096">
    <property type="entry name" value="Ig"/>
    <property type="match status" value="1"/>
</dbReference>
<feature type="transmembrane region" description="Helical" evidence="7">
    <location>
        <begin position="386"/>
        <end position="412"/>
    </location>
</feature>
<evidence type="ECO:0000256" key="3">
    <source>
        <dbReference type="ARBA" id="ARBA00022737"/>
    </source>
</evidence>
<feature type="compositionally biased region" description="Polar residues" evidence="6">
    <location>
        <begin position="435"/>
        <end position="452"/>
    </location>
</feature>
<feature type="region of interest" description="Disordered" evidence="6">
    <location>
        <begin position="542"/>
        <end position="574"/>
    </location>
</feature>
<dbReference type="InterPro" id="IPR032675">
    <property type="entry name" value="LRR_dom_sf"/>
</dbReference>
<dbReference type="SMART" id="SM00369">
    <property type="entry name" value="LRR_TYP"/>
    <property type="match status" value="5"/>
</dbReference>
<feature type="chain" id="PRO_5021871568" description="Ig-like domain-containing protein" evidence="8">
    <location>
        <begin position="19"/>
        <end position="1014"/>
    </location>
</feature>
<dbReference type="Gene3D" id="3.80.10.10">
    <property type="entry name" value="Ribonuclease Inhibitor"/>
    <property type="match status" value="2"/>
</dbReference>
<dbReference type="SMART" id="SM00408">
    <property type="entry name" value="IGc2"/>
    <property type="match status" value="1"/>
</dbReference>
<dbReference type="InterPro" id="IPR000483">
    <property type="entry name" value="Cys-rich_flank_reg_C"/>
</dbReference>
<evidence type="ECO:0000256" key="5">
    <source>
        <dbReference type="ARBA" id="ARBA00023180"/>
    </source>
</evidence>
<evidence type="ECO:0000256" key="8">
    <source>
        <dbReference type="SAM" id="SignalP"/>
    </source>
</evidence>
<feature type="region of interest" description="Disordered" evidence="6">
    <location>
        <begin position="699"/>
        <end position="718"/>
    </location>
</feature>
<dbReference type="EMBL" id="VCGU01000007">
    <property type="protein sequence ID" value="TRY73569.1"/>
    <property type="molecule type" value="Genomic_DNA"/>
</dbReference>
<gene>
    <name evidence="10" type="ORF">TCAL_05822</name>
</gene>
<keyword evidence="11" id="KW-1185">Reference proteome</keyword>
<dbReference type="Gene3D" id="2.60.40.10">
    <property type="entry name" value="Immunoglobulins"/>
    <property type="match status" value="1"/>
</dbReference>
<keyword evidence="7" id="KW-0472">Membrane</keyword>
<feature type="region of interest" description="Disordered" evidence="6">
    <location>
        <begin position="471"/>
        <end position="523"/>
    </location>
</feature>
<keyword evidence="5" id="KW-0325">Glycoprotein</keyword>
<reference evidence="10 11" key="1">
    <citation type="journal article" date="2018" name="Nat. Ecol. Evol.">
        <title>Genomic signatures of mitonuclear coevolution across populations of Tigriopus californicus.</title>
        <authorList>
            <person name="Barreto F.S."/>
            <person name="Watson E.T."/>
            <person name="Lima T.G."/>
            <person name="Willett C.S."/>
            <person name="Edmands S."/>
            <person name="Li W."/>
            <person name="Burton R.S."/>
        </authorList>
    </citation>
    <scope>NUCLEOTIDE SEQUENCE [LARGE SCALE GENOMIC DNA]</scope>
    <source>
        <strain evidence="10 11">San Diego</strain>
    </source>
</reference>
<evidence type="ECO:0000256" key="7">
    <source>
        <dbReference type="SAM" id="Phobius"/>
    </source>
</evidence>
<dbReference type="FunFam" id="3.80.10.10:FF:000082">
    <property type="entry name" value="Leucine-rich repeat-containing 24"/>
    <property type="match status" value="1"/>
</dbReference>
<evidence type="ECO:0000256" key="1">
    <source>
        <dbReference type="ARBA" id="ARBA00022614"/>
    </source>
</evidence>
<feature type="signal peptide" evidence="8">
    <location>
        <begin position="1"/>
        <end position="18"/>
    </location>
</feature>
<organism evidence="10 11">
    <name type="scientific">Tigriopus californicus</name>
    <name type="common">Marine copepod</name>
    <dbReference type="NCBI Taxonomy" id="6832"/>
    <lineage>
        <taxon>Eukaryota</taxon>
        <taxon>Metazoa</taxon>
        <taxon>Ecdysozoa</taxon>
        <taxon>Arthropoda</taxon>
        <taxon>Crustacea</taxon>
        <taxon>Multicrustacea</taxon>
        <taxon>Hexanauplia</taxon>
        <taxon>Copepoda</taxon>
        <taxon>Harpacticoida</taxon>
        <taxon>Harpacticidae</taxon>
        <taxon>Tigriopus</taxon>
    </lineage>
</organism>
<dbReference type="Proteomes" id="UP000318571">
    <property type="component" value="Chromosome 3"/>
</dbReference>
<keyword evidence="2 8" id="KW-0732">Signal</keyword>
<feature type="region of interest" description="Disordered" evidence="6">
    <location>
        <begin position="423"/>
        <end position="452"/>
    </location>
</feature>
<feature type="region of interest" description="Disordered" evidence="6">
    <location>
        <begin position="848"/>
        <end position="1014"/>
    </location>
</feature>
<dbReference type="InterPro" id="IPR003591">
    <property type="entry name" value="Leu-rich_rpt_typical-subtyp"/>
</dbReference>
<feature type="compositionally biased region" description="Basic residues" evidence="6">
    <location>
        <begin position="487"/>
        <end position="499"/>
    </location>
</feature>
<dbReference type="PROSITE" id="PS51450">
    <property type="entry name" value="LRR"/>
    <property type="match status" value="1"/>
</dbReference>
<dbReference type="InterPro" id="IPR007110">
    <property type="entry name" value="Ig-like_dom"/>
</dbReference>
<keyword evidence="7" id="KW-1133">Transmembrane helix</keyword>